<dbReference type="RefSeq" id="WP_125206902.1">
    <property type="nucleotide sequence ID" value="NZ_JBAHVN010000001.1"/>
</dbReference>
<keyword evidence="2" id="KW-1003">Cell membrane</keyword>
<evidence type="ECO:0000256" key="2">
    <source>
        <dbReference type="ARBA" id="ARBA00022475"/>
    </source>
</evidence>
<evidence type="ECO:0000313" key="10">
    <source>
        <dbReference type="Proteomes" id="UP000276526"/>
    </source>
</evidence>
<evidence type="ECO:0000313" key="9">
    <source>
        <dbReference type="EMBL" id="RRO87988.1"/>
    </source>
</evidence>
<dbReference type="PANTHER" id="PTHR40077:SF1">
    <property type="entry name" value="MEMBRANE PROTEIN"/>
    <property type="match status" value="1"/>
</dbReference>
<evidence type="ECO:0000256" key="4">
    <source>
        <dbReference type="ARBA" id="ARBA00022989"/>
    </source>
</evidence>
<evidence type="ECO:0000256" key="7">
    <source>
        <dbReference type="SAM" id="Phobius"/>
    </source>
</evidence>
<dbReference type="PANTHER" id="PTHR40077">
    <property type="entry name" value="MEMBRANE PROTEIN-RELATED"/>
    <property type="match status" value="1"/>
</dbReference>
<feature type="transmembrane region" description="Helical" evidence="7">
    <location>
        <begin position="155"/>
        <end position="177"/>
    </location>
</feature>
<reference evidence="9 10" key="1">
    <citation type="submission" date="2018-01" db="EMBL/GenBank/DDBJ databases">
        <title>Twenty Corynebacterium bovis Genomes.</title>
        <authorList>
            <person name="Gulvik C.A."/>
        </authorList>
    </citation>
    <scope>NUCLEOTIDE SEQUENCE [LARGE SCALE GENOMIC DNA]</scope>
    <source>
        <strain evidence="9 10">F6900</strain>
    </source>
</reference>
<accession>A0A3R8PJI7</accession>
<dbReference type="GO" id="GO:0005886">
    <property type="term" value="C:plasma membrane"/>
    <property type="evidence" value="ECO:0007669"/>
    <property type="project" value="UniProtKB-SubCell"/>
</dbReference>
<evidence type="ECO:0000256" key="3">
    <source>
        <dbReference type="ARBA" id="ARBA00022692"/>
    </source>
</evidence>
<dbReference type="NCBIfam" id="TIGR03954">
    <property type="entry name" value="integ_memb_HG"/>
    <property type="match status" value="1"/>
</dbReference>
<comment type="subcellular location">
    <subcellularLocation>
        <location evidence="1">Cell membrane</location>
        <topology evidence="1">Multi-pass membrane protein</topology>
    </subcellularLocation>
</comment>
<organism evidence="9 10">
    <name type="scientific">Corynebacterium bovis</name>
    <dbReference type="NCBI Taxonomy" id="36808"/>
    <lineage>
        <taxon>Bacteria</taxon>
        <taxon>Bacillati</taxon>
        <taxon>Actinomycetota</taxon>
        <taxon>Actinomycetes</taxon>
        <taxon>Mycobacteriales</taxon>
        <taxon>Corynebacteriaceae</taxon>
        <taxon>Corynebacterium</taxon>
    </lineage>
</organism>
<dbReference type="InterPro" id="IPR023845">
    <property type="entry name" value="DUF3817_TM"/>
</dbReference>
<dbReference type="EMBL" id="PQNK01000001">
    <property type="protein sequence ID" value="RRO87988.1"/>
    <property type="molecule type" value="Genomic_DNA"/>
</dbReference>
<sequence>MSSTSSAVPRGPRPAADRPAGGRPTPSSRVSPRSLYRVVAVVEAVTWALLIIGMVLKYTGVTEAGVRAAGPVHGFVFLCFLAATALVAANGRWGAGRIVLGVVSAVVPFATVPFERSVAVRGGLSGGWRFRDDDEQPRSAGQHLMAWIVRSPAQAAAVVVVVIVVVFVALLVVGPPFGG</sequence>
<feature type="transmembrane region" description="Helical" evidence="7">
    <location>
        <begin position="95"/>
        <end position="114"/>
    </location>
</feature>
<feature type="transmembrane region" description="Helical" evidence="7">
    <location>
        <begin position="35"/>
        <end position="56"/>
    </location>
</feature>
<evidence type="ECO:0000256" key="1">
    <source>
        <dbReference type="ARBA" id="ARBA00004651"/>
    </source>
</evidence>
<keyword evidence="3 7" id="KW-0812">Transmembrane</keyword>
<proteinExistence type="predicted"/>
<evidence type="ECO:0000256" key="6">
    <source>
        <dbReference type="SAM" id="MobiDB-lite"/>
    </source>
</evidence>
<feature type="region of interest" description="Disordered" evidence="6">
    <location>
        <begin position="1"/>
        <end position="30"/>
    </location>
</feature>
<keyword evidence="5 7" id="KW-0472">Membrane</keyword>
<keyword evidence="4 7" id="KW-1133">Transmembrane helix</keyword>
<comment type="caution">
    <text evidence="9">The sequence shown here is derived from an EMBL/GenBank/DDBJ whole genome shotgun (WGS) entry which is preliminary data.</text>
</comment>
<feature type="compositionally biased region" description="Low complexity" evidence="6">
    <location>
        <begin position="9"/>
        <end position="30"/>
    </location>
</feature>
<dbReference type="Pfam" id="PF12823">
    <property type="entry name" value="DUF3817"/>
    <property type="match status" value="1"/>
</dbReference>
<evidence type="ECO:0000256" key="5">
    <source>
        <dbReference type="ARBA" id="ARBA00023136"/>
    </source>
</evidence>
<protein>
    <recommendedName>
        <fullName evidence="8">DUF3817 domain-containing protein</fullName>
    </recommendedName>
</protein>
<name>A0A3R8PJI7_9CORY</name>
<dbReference type="Proteomes" id="UP000276526">
    <property type="component" value="Unassembled WGS sequence"/>
</dbReference>
<evidence type="ECO:0000259" key="8">
    <source>
        <dbReference type="Pfam" id="PF12823"/>
    </source>
</evidence>
<dbReference type="AlphaFoldDB" id="A0A3R8PJI7"/>
<feature type="transmembrane region" description="Helical" evidence="7">
    <location>
        <begin position="68"/>
        <end position="89"/>
    </location>
</feature>
<feature type="domain" description="DUF3817" evidence="8">
    <location>
        <begin position="35"/>
        <end position="118"/>
    </location>
</feature>
<gene>
    <name evidence="9" type="ORF">CXF48_01155</name>
</gene>